<evidence type="ECO:0000256" key="2">
    <source>
        <dbReference type="ARBA" id="ARBA00022605"/>
    </source>
</evidence>
<dbReference type="HAMAP" id="MF_00076">
    <property type="entry name" value="HisB"/>
    <property type="match status" value="1"/>
</dbReference>
<comment type="caution">
    <text evidence="7">The sequence shown here is derived from an EMBL/GenBank/DDBJ whole genome shotgun (WGS) entry which is preliminary data.</text>
</comment>
<dbReference type="InterPro" id="IPR020565">
    <property type="entry name" value="ImidazoleglycerP_deHydtase_CS"/>
</dbReference>
<dbReference type="PANTHER" id="PTHR23133:SF2">
    <property type="entry name" value="IMIDAZOLEGLYCEROL-PHOSPHATE DEHYDRATASE"/>
    <property type="match status" value="1"/>
</dbReference>
<dbReference type="SUPFAM" id="SSF54211">
    <property type="entry name" value="Ribosomal protein S5 domain 2-like"/>
    <property type="match status" value="2"/>
</dbReference>
<dbReference type="EMBL" id="JBBMEX010000006">
    <property type="protein sequence ID" value="MEQ2557671.1"/>
    <property type="molecule type" value="Genomic_DNA"/>
</dbReference>
<dbReference type="GO" id="GO:0004424">
    <property type="term" value="F:imidazoleglycerol-phosphate dehydratase activity"/>
    <property type="evidence" value="ECO:0007669"/>
    <property type="project" value="UniProtKB-EC"/>
</dbReference>
<dbReference type="NCBIfam" id="NF002109">
    <property type="entry name" value="PRK00951.1-5"/>
    <property type="match status" value="1"/>
</dbReference>
<organism evidence="7 8">
    <name type="scientific">Maccoyibacter intestinihominis</name>
    <dbReference type="NCBI Taxonomy" id="3133499"/>
    <lineage>
        <taxon>Bacteria</taxon>
        <taxon>Bacillati</taxon>
        <taxon>Bacillota</taxon>
        <taxon>Clostridia</taxon>
        <taxon>Lachnospirales</taxon>
        <taxon>Lachnospiraceae</taxon>
        <taxon>Maccoyibacter</taxon>
    </lineage>
</organism>
<dbReference type="InterPro" id="IPR038494">
    <property type="entry name" value="IGPD_sf"/>
</dbReference>
<keyword evidence="4 5" id="KW-0456">Lyase</keyword>
<keyword evidence="2 5" id="KW-0028">Amino-acid biosynthesis</keyword>
<keyword evidence="8" id="KW-1185">Reference proteome</keyword>
<dbReference type="EC" id="4.2.1.19" evidence="5 6"/>
<dbReference type="RefSeq" id="WP_177963025.1">
    <property type="nucleotide sequence ID" value="NZ_JBBMEX010000006.1"/>
</dbReference>
<dbReference type="InterPro" id="IPR000807">
    <property type="entry name" value="ImidazoleglycerolP_deHydtase"/>
</dbReference>
<evidence type="ECO:0000313" key="8">
    <source>
        <dbReference type="Proteomes" id="UP001454489"/>
    </source>
</evidence>
<proteinExistence type="inferred from homology"/>
<name>A0ABV1HD83_9FIRM</name>
<evidence type="ECO:0000313" key="7">
    <source>
        <dbReference type="EMBL" id="MEQ2557671.1"/>
    </source>
</evidence>
<dbReference type="InterPro" id="IPR020568">
    <property type="entry name" value="Ribosomal_Su5_D2-typ_SF"/>
</dbReference>
<dbReference type="PANTHER" id="PTHR23133">
    <property type="entry name" value="IMIDAZOLEGLYCEROL-PHOSPHATE DEHYDRATASE HIS7"/>
    <property type="match status" value="1"/>
</dbReference>
<dbReference type="CDD" id="cd07914">
    <property type="entry name" value="IGPD"/>
    <property type="match status" value="1"/>
</dbReference>
<evidence type="ECO:0000256" key="1">
    <source>
        <dbReference type="ARBA" id="ARBA00005047"/>
    </source>
</evidence>
<dbReference type="PROSITE" id="PS00954">
    <property type="entry name" value="IGP_DEHYDRATASE_1"/>
    <property type="match status" value="1"/>
</dbReference>
<dbReference type="Pfam" id="PF00475">
    <property type="entry name" value="IGPD"/>
    <property type="match status" value="1"/>
</dbReference>
<comment type="catalytic activity">
    <reaction evidence="5 6">
        <text>D-erythro-1-(imidazol-4-yl)glycerol 3-phosphate = 3-(imidazol-4-yl)-2-oxopropyl phosphate + H2O</text>
        <dbReference type="Rhea" id="RHEA:11040"/>
        <dbReference type="ChEBI" id="CHEBI:15377"/>
        <dbReference type="ChEBI" id="CHEBI:57766"/>
        <dbReference type="ChEBI" id="CHEBI:58278"/>
        <dbReference type="EC" id="4.2.1.19"/>
    </reaction>
</comment>
<evidence type="ECO:0000256" key="5">
    <source>
        <dbReference type="HAMAP-Rule" id="MF_00076"/>
    </source>
</evidence>
<reference evidence="7 8" key="1">
    <citation type="submission" date="2024-03" db="EMBL/GenBank/DDBJ databases">
        <title>Human intestinal bacterial collection.</title>
        <authorList>
            <person name="Pauvert C."/>
            <person name="Hitch T.C.A."/>
            <person name="Clavel T."/>
        </authorList>
    </citation>
    <scope>NUCLEOTIDE SEQUENCE [LARGE SCALE GENOMIC DNA]</scope>
    <source>
        <strain evidence="7 8">CLA-AA-H185</strain>
    </source>
</reference>
<comment type="subcellular location">
    <subcellularLocation>
        <location evidence="5 6">Cytoplasm</location>
    </subcellularLocation>
</comment>
<dbReference type="PROSITE" id="PS00955">
    <property type="entry name" value="IGP_DEHYDRATASE_2"/>
    <property type="match status" value="1"/>
</dbReference>
<keyword evidence="3 5" id="KW-0368">Histidine biosynthesis</keyword>
<dbReference type="Proteomes" id="UP001454489">
    <property type="component" value="Unassembled WGS sequence"/>
</dbReference>
<protein>
    <recommendedName>
        <fullName evidence="5 6">Imidazoleglycerol-phosphate dehydratase</fullName>
        <shortName evidence="5">IGPD</shortName>
        <ecNumber evidence="5 6">4.2.1.19</ecNumber>
    </recommendedName>
</protein>
<sequence>MNTARTSSEVRKTKETDIQLDLNIDGSGVYEVDTGIGFFDHMLEGFSRHGFFDLKLQVKGDLHVDSHHTIEDTGIVLGTAIKNALGKKEGIRRYGSCILPMDETLVLCALDLSGRPYFSFDGTFDTPRVGEFDTEMVREFFYAISYTAGMNLHMKVLSGTNSHHIIEALFKAFAKALDEAVTTDPRIHDILSTKGSL</sequence>
<gene>
    <name evidence="5 7" type="primary">hisB</name>
    <name evidence="7" type="ORF">WMO43_07290</name>
</gene>
<evidence type="ECO:0000256" key="3">
    <source>
        <dbReference type="ARBA" id="ARBA00023102"/>
    </source>
</evidence>
<dbReference type="Gene3D" id="3.30.230.40">
    <property type="entry name" value="Imidazole glycerol phosphate dehydratase, domain 1"/>
    <property type="match status" value="2"/>
</dbReference>
<dbReference type="NCBIfam" id="NF002114">
    <property type="entry name" value="PRK00951.2-4"/>
    <property type="match status" value="1"/>
</dbReference>
<keyword evidence="5" id="KW-0963">Cytoplasm</keyword>
<evidence type="ECO:0000256" key="6">
    <source>
        <dbReference type="RuleBase" id="RU000599"/>
    </source>
</evidence>
<comment type="similarity">
    <text evidence="5 6">Belongs to the imidazoleglycerol-phosphate dehydratase family.</text>
</comment>
<dbReference type="NCBIfam" id="NF002111">
    <property type="entry name" value="PRK00951.2-1"/>
    <property type="match status" value="1"/>
</dbReference>
<comment type="pathway">
    <text evidence="1 5 6">Amino-acid biosynthesis; L-histidine biosynthesis; L-histidine from 5-phospho-alpha-D-ribose 1-diphosphate: step 6/9.</text>
</comment>
<accession>A0ABV1HD83</accession>
<evidence type="ECO:0000256" key="4">
    <source>
        <dbReference type="ARBA" id="ARBA00023239"/>
    </source>
</evidence>